<comment type="caution">
    <text evidence="1">The sequence shown here is derived from an EMBL/GenBank/DDBJ whole genome shotgun (WGS) entry which is preliminary data.</text>
</comment>
<accession>A0ABX0CYD4</accession>
<dbReference type="EMBL" id="JAAILA010000012">
    <property type="protein sequence ID" value="NEX88873.1"/>
    <property type="molecule type" value="Genomic_DNA"/>
</dbReference>
<gene>
    <name evidence="1" type="ORF">G4923_09170</name>
</gene>
<evidence type="ECO:0000313" key="1">
    <source>
        <dbReference type="EMBL" id="NEX88873.1"/>
    </source>
</evidence>
<organism evidence="1 2">
    <name type="scientific">Aeromonas rivipollensis</name>
    <dbReference type="NCBI Taxonomy" id="948519"/>
    <lineage>
        <taxon>Bacteria</taxon>
        <taxon>Pseudomonadati</taxon>
        <taxon>Pseudomonadota</taxon>
        <taxon>Gammaproteobacteria</taxon>
        <taxon>Aeromonadales</taxon>
        <taxon>Aeromonadaceae</taxon>
        <taxon>Aeromonas</taxon>
    </lineage>
</organism>
<keyword evidence="2" id="KW-1185">Reference proteome</keyword>
<name>A0ABX0CYD4_9GAMM</name>
<sequence>MTLYKEVEIPSEIIPPYDEMKPPTWYKPSLPVEFPHPLVQFGVRVEGEKPIAWFQTNTFDHRFETDFEINVNGVTLFKRKYFFKD</sequence>
<protein>
    <submittedName>
        <fullName evidence="1">Uncharacterized protein</fullName>
    </submittedName>
</protein>
<evidence type="ECO:0000313" key="2">
    <source>
        <dbReference type="Proteomes" id="UP000472827"/>
    </source>
</evidence>
<proteinExistence type="predicted"/>
<dbReference type="Proteomes" id="UP000472827">
    <property type="component" value="Unassembled WGS sequence"/>
</dbReference>
<reference evidence="1 2" key="1">
    <citation type="submission" date="2020-02" db="EMBL/GenBank/DDBJ databases">
        <title>Genome sequencing of Aeromonas rivipollensis.</title>
        <authorList>
            <person name="Fono-Tamo Ubani E.K."/>
            <person name="Lekota K.E."/>
        </authorList>
    </citation>
    <scope>NUCLEOTIDE SEQUENCE [LARGE SCALE GENOMIC DNA]</scope>
    <source>
        <strain evidence="1 2">G78</strain>
    </source>
</reference>
<dbReference type="RefSeq" id="WP_163136734.1">
    <property type="nucleotide sequence ID" value="NZ_JAAILA010000012.1"/>
</dbReference>